<reference evidence="1 2" key="1">
    <citation type="journal article" date="2023" name="Science">
        <title>Complex scaffold remodeling in plant triterpene biosynthesis.</title>
        <authorList>
            <person name="De La Pena R."/>
            <person name="Hodgson H."/>
            <person name="Liu J.C."/>
            <person name="Stephenson M.J."/>
            <person name="Martin A.C."/>
            <person name="Owen C."/>
            <person name="Harkess A."/>
            <person name="Leebens-Mack J."/>
            <person name="Jimenez L.E."/>
            <person name="Osbourn A."/>
            <person name="Sattely E.S."/>
        </authorList>
    </citation>
    <scope>NUCLEOTIDE SEQUENCE [LARGE SCALE GENOMIC DNA]</scope>
    <source>
        <strain evidence="2">cv. JPN11</strain>
        <tissue evidence="1">Leaf</tissue>
    </source>
</reference>
<dbReference type="Proteomes" id="UP001164539">
    <property type="component" value="Chromosome 13"/>
</dbReference>
<protein>
    <submittedName>
        <fullName evidence="1">snRNA-activating protein complex subunit like</fullName>
    </submittedName>
</protein>
<gene>
    <name evidence="1" type="ORF">OWV82_023934</name>
</gene>
<keyword evidence="2" id="KW-1185">Reference proteome</keyword>
<evidence type="ECO:0000313" key="1">
    <source>
        <dbReference type="EMBL" id="KAJ4704135.1"/>
    </source>
</evidence>
<organism evidence="1 2">
    <name type="scientific">Melia azedarach</name>
    <name type="common">Chinaberry tree</name>
    <dbReference type="NCBI Taxonomy" id="155640"/>
    <lineage>
        <taxon>Eukaryota</taxon>
        <taxon>Viridiplantae</taxon>
        <taxon>Streptophyta</taxon>
        <taxon>Embryophyta</taxon>
        <taxon>Tracheophyta</taxon>
        <taxon>Spermatophyta</taxon>
        <taxon>Magnoliopsida</taxon>
        <taxon>eudicotyledons</taxon>
        <taxon>Gunneridae</taxon>
        <taxon>Pentapetalae</taxon>
        <taxon>rosids</taxon>
        <taxon>malvids</taxon>
        <taxon>Sapindales</taxon>
        <taxon>Meliaceae</taxon>
        <taxon>Melia</taxon>
    </lineage>
</organism>
<name>A0ACC1WY77_MELAZ</name>
<comment type="caution">
    <text evidence="1">The sequence shown here is derived from an EMBL/GenBank/DDBJ whole genome shotgun (WGS) entry which is preliminary data.</text>
</comment>
<sequence length="464" mass="53122">MKKMESAEIEIPRGGPIYIGNMVSPLTRVPDFEASILRELQELEAELCLGTSELCDDDLSVEELKIYTDEALVDMAMKAAFNKDEVNAENTSEPSEECSSAGNFKRSGKRKNTSSLEFLTGSLSKESCKEIVNGKNPKTRKKKTNCLTADSYILKVEQIAMIKQKQDEDKATARLHSFNCKSSECTIPSSDKIERMKSLRSTNSAKQLKASEIQKQLPVIEPEIVLCVEVYHNLRKWVKTQEFLVLGRQTLTELRDKIYCPTDQLMHKAGQYDPSGYFLIEDVFTNDLRDPSSIDYSEPIFDWLRNSKDKALKKWECIINGELQQKQKAVLGNVSTSQLPQFQAVDMHMARFCDLKFKLGAGYLYCHQGNCKHIIVIRDMRLIHSEDIHNRAAYPIVTFQLKHRPQKCNVCKIYLATKVTVDDKWAQENPCYFCDYCYSLLHYIDGPLTDNDFSVYDYSQDVSY</sequence>
<proteinExistence type="predicted"/>
<evidence type="ECO:0000313" key="2">
    <source>
        <dbReference type="Proteomes" id="UP001164539"/>
    </source>
</evidence>
<dbReference type="EMBL" id="CM051406">
    <property type="protein sequence ID" value="KAJ4704135.1"/>
    <property type="molecule type" value="Genomic_DNA"/>
</dbReference>
<accession>A0ACC1WY77</accession>